<accession>A0ABV0QAY4</accession>
<name>A0ABV0QAY4_9TELE</name>
<proteinExistence type="predicted"/>
<protein>
    <submittedName>
        <fullName evidence="2">Uncharacterized protein</fullName>
    </submittedName>
</protein>
<gene>
    <name evidence="2" type="ORF">XENOCAPTIV_015963</name>
</gene>
<reference evidence="2 3" key="1">
    <citation type="submission" date="2021-06" db="EMBL/GenBank/DDBJ databases">
        <authorList>
            <person name="Palmer J.M."/>
        </authorList>
    </citation>
    <scope>NUCLEOTIDE SEQUENCE [LARGE SCALE GENOMIC DNA]</scope>
    <source>
        <strain evidence="2 3">XC_2019</strain>
        <tissue evidence="2">Muscle</tissue>
    </source>
</reference>
<feature type="region of interest" description="Disordered" evidence="1">
    <location>
        <begin position="99"/>
        <end position="120"/>
    </location>
</feature>
<comment type="caution">
    <text evidence="2">The sequence shown here is derived from an EMBL/GenBank/DDBJ whole genome shotgun (WGS) entry which is preliminary data.</text>
</comment>
<dbReference type="Proteomes" id="UP001434883">
    <property type="component" value="Unassembled WGS sequence"/>
</dbReference>
<organism evidence="2 3">
    <name type="scientific">Xenoophorus captivus</name>
    <dbReference type="NCBI Taxonomy" id="1517983"/>
    <lineage>
        <taxon>Eukaryota</taxon>
        <taxon>Metazoa</taxon>
        <taxon>Chordata</taxon>
        <taxon>Craniata</taxon>
        <taxon>Vertebrata</taxon>
        <taxon>Euteleostomi</taxon>
        <taxon>Actinopterygii</taxon>
        <taxon>Neopterygii</taxon>
        <taxon>Teleostei</taxon>
        <taxon>Neoteleostei</taxon>
        <taxon>Acanthomorphata</taxon>
        <taxon>Ovalentaria</taxon>
        <taxon>Atherinomorphae</taxon>
        <taxon>Cyprinodontiformes</taxon>
        <taxon>Goodeidae</taxon>
        <taxon>Xenoophorus</taxon>
    </lineage>
</organism>
<sequence>MEETERLQHAPKSGSMLLYNMKSTVNPAIYQQILKHFRLFREANFIFKQDLVPAQATKGSLQKWILMTMELLCFDWPDLNPKENLWSYQGCSGFFGSLSNPPHPNRQTETKSFQTQGSHC</sequence>
<evidence type="ECO:0000313" key="2">
    <source>
        <dbReference type="EMBL" id="MEQ2192713.1"/>
    </source>
</evidence>
<evidence type="ECO:0000256" key="1">
    <source>
        <dbReference type="SAM" id="MobiDB-lite"/>
    </source>
</evidence>
<keyword evidence="3" id="KW-1185">Reference proteome</keyword>
<dbReference type="EMBL" id="JAHRIN010003310">
    <property type="protein sequence ID" value="MEQ2192713.1"/>
    <property type="molecule type" value="Genomic_DNA"/>
</dbReference>
<evidence type="ECO:0000313" key="3">
    <source>
        <dbReference type="Proteomes" id="UP001434883"/>
    </source>
</evidence>